<accession>A0A4Q5LDX7</accession>
<name>A0A4Q5LDX7_9BACT</name>
<dbReference type="EMBL" id="SEWE01000008">
    <property type="protein sequence ID" value="RYU81878.1"/>
    <property type="molecule type" value="Genomic_DNA"/>
</dbReference>
<organism evidence="1 2">
    <name type="scientific">Hymenobacter persicinus</name>
    <dbReference type="NCBI Taxonomy" id="2025506"/>
    <lineage>
        <taxon>Bacteria</taxon>
        <taxon>Pseudomonadati</taxon>
        <taxon>Bacteroidota</taxon>
        <taxon>Cytophagia</taxon>
        <taxon>Cytophagales</taxon>
        <taxon>Hymenobacteraceae</taxon>
        <taxon>Hymenobacter</taxon>
    </lineage>
</organism>
<reference evidence="1 2" key="1">
    <citation type="submission" date="2019-02" db="EMBL/GenBank/DDBJ databases">
        <title>Bacterial novel species isolated from soil.</title>
        <authorList>
            <person name="Jung H.-Y."/>
        </authorList>
    </citation>
    <scope>NUCLEOTIDE SEQUENCE [LARGE SCALE GENOMIC DNA]</scope>
    <source>
        <strain evidence="1 2">1-3-3-3</strain>
    </source>
</reference>
<evidence type="ECO:0000313" key="1">
    <source>
        <dbReference type="EMBL" id="RYU81878.1"/>
    </source>
</evidence>
<dbReference type="AlphaFoldDB" id="A0A4Q5LDX7"/>
<proteinExistence type="predicted"/>
<dbReference type="Proteomes" id="UP000294155">
    <property type="component" value="Unassembled WGS sequence"/>
</dbReference>
<evidence type="ECO:0000313" key="2">
    <source>
        <dbReference type="Proteomes" id="UP000294155"/>
    </source>
</evidence>
<comment type="caution">
    <text evidence="1">The sequence shown here is derived from an EMBL/GenBank/DDBJ whole genome shotgun (WGS) entry which is preliminary data.</text>
</comment>
<dbReference type="RefSeq" id="WP_129920182.1">
    <property type="nucleotide sequence ID" value="NZ_SEWE01000008.1"/>
</dbReference>
<sequence>MTDAYLRSLGFATTESEPDAGRPAFSHAWRYQHEQMTSDGHRLFIEHPLGIDSCRLSTMPAPLVPQDVFAAVALHDRSALETAICAFYAAHGGRGAVAPYQQAVPTTTAAPRLIYGRVVDFTTSDSSV</sequence>
<keyword evidence="2" id="KW-1185">Reference proteome</keyword>
<protein>
    <submittedName>
        <fullName evidence="1">Uncharacterized protein</fullName>
    </submittedName>
</protein>
<dbReference type="OrthoDB" id="882876at2"/>
<gene>
    <name evidence="1" type="ORF">EWM57_05710</name>
</gene>